<dbReference type="PANTHER" id="PTHR11695">
    <property type="entry name" value="ALCOHOL DEHYDROGENASE RELATED"/>
    <property type="match status" value="1"/>
</dbReference>
<dbReference type="Pfam" id="PF13602">
    <property type="entry name" value="ADH_zinc_N_2"/>
    <property type="match status" value="1"/>
</dbReference>
<dbReference type="PANTHER" id="PTHR11695:SF294">
    <property type="entry name" value="RETICULON-4-INTERACTING PROTEIN 1, MITOCHONDRIAL"/>
    <property type="match status" value="1"/>
</dbReference>
<dbReference type="InterPro" id="IPR002364">
    <property type="entry name" value="Quin_OxRdtase/zeta-crystal_CS"/>
</dbReference>
<gene>
    <name evidence="3" type="ORF">GCM10009721_21970</name>
</gene>
<dbReference type="EMBL" id="BMNZ01000004">
    <property type="protein sequence ID" value="GGM95220.1"/>
    <property type="molecule type" value="Genomic_DNA"/>
</dbReference>
<dbReference type="SMART" id="SM00829">
    <property type="entry name" value="PKS_ER"/>
    <property type="match status" value="1"/>
</dbReference>
<evidence type="ECO:0000259" key="2">
    <source>
        <dbReference type="SMART" id="SM00829"/>
    </source>
</evidence>
<comment type="caution">
    <text evidence="3">The sequence shown here is derived from an EMBL/GenBank/DDBJ whole genome shotgun (WGS) entry which is preliminary data.</text>
</comment>
<dbReference type="Gene3D" id="3.90.180.10">
    <property type="entry name" value="Medium-chain alcohol dehydrogenases, catalytic domain"/>
    <property type="match status" value="1"/>
</dbReference>
<dbReference type="SUPFAM" id="SSF50129">
    <property type="entry name" value="GroES-like"/>
    <property type="match status" value="1"/>
</dbReference>
<keyword evidence="1" id="KW-0560">Oxidoreductase</keyword>
<dbReference type="InterPro" id="IPR013154">
    <property type="entry name" value="ADH-like_N"/>
</dbReference>
<keyword evidence="4" id="KW-1185">Reference proteome</keyword>
<sequence length="319" mass="33445">MSDTTEAATPTMRAMTYDTYGGPEVLGLTEQPRPKVGPGEVLVRVRSASVNPVDWKLMSGGLDPVLDVRFPVVPGWDVSGVVEAVGFDTPEFSPGDEVLAYARKDYVHGGTFAELVSVPVRALARKPASMSWDEAAGLPLAGLTALRLLKRLEVGAGDTMLVHAAAGGVGSLAVQIARSLGARVIGTASERNHDRLRELGAEPVAYGDGVVERIRALAPEGVDAVADFVGEVLDVTTAVLAEGGRHASIADGSVTEAGGHYIWVRPDGAELAHLTSLVERGELTVPVAQTFPLEELADAFRLNAEGHTAGKIVLRVSTD</sequence>
<dbReference type="InterPro" id="IPR020843">
    <property type="entry name" value="ER"/>
</dbReference>
<dbReference type="InterPro" id="IPR011032">
    <property type="entry name" value="GroES-like_sf"/>
</dbReference>
<dbReference type="Pfam" id="PF08240">
    <property type="entry name" value="ADH_N"/>
    <property type="match status" value="1"/>
</dbReference>
<evidence type="ECO:0000313" key="3">
    <source>
        <dbReference type="EMBL" id="GGM95220.1"/>
    </source>
</evidence>
<dbReference type="PROSITE" id="PS01162">
    <property type="entry name" value="QOR_ZETA_CRYSTAL"/>
    <property type="match status" value="1"/>
</dbReference>
<proteinExistence type="predicted"/>
<reference evidence="4" key="1">
    <citation type="journal article" date="2019" name="Int. J. Syst. Evol. Microbiol.">
        <title>The Global Catalogue of Microorganisms (GCM) 10K type strain sequencing project: providing services to taxonomists for standard genome sequencing and annotation.</title>
        <authorList>
            <consortium name="The Broad Institute Genomics Platform"/>
            <consortium name="The Broad Institute Genome Sequencing Center for Infectious Disease"/>
            <person name="Wu L."/>
            <person name="Ma J."/>
        </authorList>
    </citation>
    <scope>NUCLEOTIDE SEQUENCE [LARGE SCALE GENOMIC DNA]</scope>
    <source>
        <strain evidence="4">JCM 1365</strain>
    </source>
</reference>
<evidence type="ECO:0000256" key="1">
    <source>
        <dbReference type="ARBA" id="ARBA00023002"/>
    </source>
</evidence>
<dbReference type="InterPro" id="IPR036291">
    <property type="entry name" value="NAD(P)-bd_dom_sf"/>
</dbReference>
<feature type="domain" description="Enoyl reductase (ER)" evidence="2">
    <location>
        <begin position="21"/>
        <end position="314"/>
    </location>
</feature>
<protein>
    <submittedName>
        <fullName evidence="3">Oxidoreductase</fullName>
    </submittedName>
</protein>
<dbReference type="CDD" id="cd05289">
    <property type="entry name" value="MDR_like_2"/>
    <property type="match status" value="1"/>
</dbReference>
<evidence type="ECO:0000313" key="4">
    <source>
        <dbReference type="Proteomes" id="UP000623461"/>
    </source>
</evidence>
<dbReference type="SUPFAM" id="SSF51735">
    <property type="entry name" value="NAD(P)-binding Rossmann-fold domains"/>
    <property type="match status" value="1"/>
</dbReference>
<dbReference type="Gene3D" id="3.40.50.720">
    <property type="entry name" value="NAD(P)-binding Rossmann-like Domain"/>
    <property type="match status" value="1"/>
</dbReference>
<dbReference type="InterPro" id="IPR050700">
    <property type="entry name" value="YIM1/Zinc_Alcohol_DH_Fams"/>
</dbReference>
<dbReference type="Proteomes" id="UP000623461">
    <property type="component" value="Unassembled WGS sequence"/>
</dbReference>
<organism evidence="3 4">
    <name type="scientific">Terrabacter tumescens</name>
    <dbReference type="NCBI Taxonomy" id="60443"/>
    <lineage>
        <taxon>Bacteria</taxon>
        <taxon>Bacillati</taxon>
        <taxon>Actinomycetota</taxon>
        <taxon>Actinomycetes</taxon>
        <taxon>Micrococcales</taxon>
        <taxon>Intrasporangiaceae</taxon>
        <taxon>Terrabacter</taxon>
    </lineage>
</organism>
<name>A0ABQ2I1S4_9MICO</name>
<accession>A0ABQ2I1S4</accession>